<evidence type="ECO:0000313" key="1">
    <source>
        <dbReference type="EMBL" id="KAE8361346.1"/>
    </source>
</evidence>
<dbReference type="OrthoDB" id="4130940at2759"/>
<reference evidence="1 2" key="1">
    <citation type="submission" date="2019-04" db="EMBL/GenBank/DDBJ databases">
        <title>Friends and foes A comparative genomics studyof 23 Aspergillus species from section Flavi.</title>
        <authorList>
            <consortium name="DOE Joint Genome Institute"/>
            <person name="Kjaerbolling I."/>
            <person name="Vesth T."/>
            <person name="Frisvad J.C."/>
            <person name="Nybo J.L."/>
            <person name="Theobald S."/>
            <person name="Kildgaard S."/>
            <person name="Isbrandt T."/>
            <person name="Kuo A."/>
            <person name="Sato A."/>
            <person name="Lyhne E.K."/>
            <person name="Kogle M.E."/>
            <person name="Wiebenga A."/>
            <person name="Kun R.S."/>
            <person name="Lubbers R.J."/>
            <person name="Makela M.R."/>
            <person name="Barry K."/>
            <person name="Chovatia M."/>
            <person name="Clum A."/>
            <person name="Daum C."/>
            <person name="Haridas S."/>
            <person name="He G."/>
            <person name="LaButti K."/>
            <person name="Lipzen A."/>
            <person name="Mondo S."/>
            <person name="Riley R."/>
            <person name="Salamov A."/>
            <person name="Simmons B.A."/>
            <person name="Magnuson J.K."/>
            <person name="Henrissat B."/>
            <person name="Mortensen U.H."/>
            <person name="Larsen T.O."/>
            <person name="Devries R.P."/>
            <person name="Grigoriev I.V."/>
            <person name="Machida M."/>
            <person name="Baker S.E."/>
            <person name="Andersen M.R."/>
        </authorList>
    </citation>
    <scope>NUCLEOTIDE SEQUENCE [LARGE SCALE GENOMIC DNA]</scope>
    <source>
        <strain evidence="1 2">CBS 763.97</strain>
    </source>
</reference>
<name>A0A5N6ZWL4_9EURO</name>
<organism evidence="1 2">
    <name type="scientific">Aspergillus caelatus</name>
    <dbReference type="NCBI Taxonomy" id="61420"/>
    <lineage>
        <taxon>Eukaryota</taxon>
        <taxon>Fungi</taxon>
        <taxon>Dikarya</taxon>
        <taxon>Ascomycota</taxon>
        <taxon>Pezizomycotina</taxon>
        <taxon>Eurotiomycetes</taxon>
        <taxon>Eurotiomycetidae</taxon>
        <taxon>Eurotiales</taxon>
        <taxon>Aspergillaceae</taxon>
        <taxon>Aspergillus</taxon>
        <taxon>Aspergillus subgen. Circumdati</taxon>
    </lineage>
</organism>
<sequence>MSTTMPLVFSNEVKHYLPEEWYEHILNTNQDYESLRVVSLTRVKNLDSAWGHEYIQFIVEDELSNKQARVYAECGVPKSSIDVITTSVNPITFGRDSVDGVTIGFDKKGEKGR</sequence>
<keyword evidence="2" id="KW-1185">Reference proteome</keyword>
<gene>
    <name evidence="1" type="ORF">BDV27DRAFT_160809</name>
</gene>
<dbReference type="Proteomes" id="UP000326268">
    <property type="component" value="Unassembled WGS sequence"/>
</dbReference>
<dbReference type="GeneID" id="43657548"/>
<dbReference type="AlphaFoldDB" id="A0A5N6ZWL4"/>
<proteinExistence type="predicted"/>
<accession>A0A5N6ZWL4</accession>
<evidence type="ECO:0000313" key="2">
    <source>
        <dbReference type="Proteomes" id="UP000326268"/>
    </source>
</evidence>
<protein>
    <submittedName>
        <fullName evidence="1">Uncharacterized protein</fullName>
    </submittedName>
</protein>
<dbReference type="RefSeq" id="XP_031924427.1">
    <property type="nucleotide sequence ID" value="XM_032073102.1"/>
</dbReference>
<dbReference type="EMBL" id="ML737739">
    <property type="protein sequence ID" value="KAE8361346.1"/>
    <property type="molecule type" value="Genomic_DNA"/>
</dbReference>